<proteinExistence type="predicted"/>
<reference evidence="1" key="2">
    <citation type="journal article" date="2021" name="PeerJ">
        <title>Extensive microbial diversity within the chicken gut microbiome revealed by metagenomics and culture.</title>
        <authorList>
            <person name="Gilroy R."/>
            <person name="Ravi A."/>
            <person name="Getino M."/>
            <person name="Pursley I."/>
            <person name="Horton D.L."/>
            <person name="Alikhan N.F."/>
            <person name="Baker D."/>
            <person name="Gharbi K."/>
            <person name="Hall N."/>
            <person name="Watson M."/>
            <person name="Adriaenssens E.M."/>
            <person name="Foster-Nyarko E."/>
            <person name="Jarju S."/>
            <person name="Secka A."/>
            <person name="Antonio M."/>
            <person name="Oren A."/>
            <person name="Chaudhuri R.R."/>
            <person name="La Ragione R."/>
            <person name="Hildebrand F."/>
            <person name="Pallen M.J."/>
        </authorList>
    </citation>
    <scope>NUCLEOTIDE SEQUENCE</scope>
    <source>
        <strain evidence="1">10192</strain>
    </source>
</reference>
<accession>A0A9D9DPA0</accession>
<reference evidence="1" key="1">
    <citation type="submission" date="2020-10" db="EMBL/GenBank/DDBJ databases">
        <authorList>
            <person name="Gilroy R."/>
        </authorList>
    </citation>
    <scope>NUCLEOTIDE SEQUENCE</scope>
    <source>
        <strain evidence="1">10192</strain>
    </source>
</reference>
<evidence type="ECO:0000313" key="1">
    <source>
        <dbReference type="EMBL" id="MBO8430290.1"/>
    </source>
</evidence>
<dbReference type="Proteomes" id="UP000823632">
    <property type="component" value="Unassembled WGS sequence"/>
</dbReference>
<protein>
    <submittedName>
        <fullName evidence="1">Uncharacterized protein</fullName>
    </submittedName>
</protein>
<dbReference type="AlphaFoldDB" id="A0A9D9DPA0"/>
<sequence length="209" mass="24134">MQNNNISFTSKIRFVPWKTFSKMQKKNEILYFHDTPNILKADEFYSMDIRTCTGGGLTKPSTQEAEGFHFWDDRVTNKKANDNVISLIRFVKNPERGIILGGKRLRENPLSIPLFNKFKQLISERINNNLTVFGIHKNAYGQTHYHYDKKTDTWTICSEYIKSEKGPQRAVNSLGTLRNAFEEISIAPGDRLFIGNKEILPKDAPDIFK</sequence>
<name>A0A9D9DPA0_9BACT</name>
<comment type="caution">
    <text evidence="1">The sequence shown here is derived from an EMBL/GenBank/DDBJ whole genome shotgun (WGS) entry which is preliminary data.</text>
</comment>
<gene>
    <name evidence="1" type="ORF">IAC76_02775</name>
</gene>
<evidence type="ECO:0000313" key="2">
    <source>
        <dbReference type="Proteomes" id="UP000823632"/>
    </source>
</evidence>
<dbReference type="EMBL" id="JADIND010000061">
    <property type="protein sequence ID" value="MBO8430290.1"/>
    <property type="molecule type" value="Genomic_DNA"/>
</dbReference>
<organism evidence="1 2">
    <name type="scientific">Candidatus Scatousia excrementipullorum</name>
    <dbReference type="NCBI Taxonomy" id="2840936"/>
    <lineage>
        <taxon>Bacteria</taxon>
        <taxon>Candidatus Scatousia</taxon>
    </lineage>
</organism>